<reference evidence="2 3" key="1">
    <citation type="journal article" date="2012" name="BMC Genomics">
        <title>Comparative genomic analysis of the genus Staphylococcus including Staphylococcus aureus and its newly described sister species Staphylococcus simiae.</title>
        <authorList>
            <person name="Suzuki H."/>
            <person name="Lefebure T."/>
            <person name="Pavinski Bitar P."/>
            <person name="Stanhope M.J."/>
        </authorList>
    </citation>
    <scope>NUCLEOTIDE SEQUENCE [LARGE SCALE GENOMIC DNA]</scope>
    <source>
        <strain evidence="2 3">CCM 7213</strain>
    </source>
</reference>
<keyword evidence="1" id="KW-0175">Coiled coil</keyword>
<gene>
    <name evidence="2" type="ORF">SS7213T_01768</name>
</gene>
<dbReference type="AlphaFoldDB" id="G5JFY9"/>
<keyword evidence="3" id="KW-1185">Reference proteome</keyword>
<organism evidence="2 3">
    <name type="scientific">Staphylococcus simiae CCM 7213 = CCUG 51256</name>
    <dbReference type="NCBI Taxonomy" id="911238"/>
    <lineage>
        <taxon>Bacteria</taxon>
        <taxon>Bacillati</taxon>
        <taxon>Bacillota</taxon>
        <taxon>Bacilli</taxon>
        <taxon>Bacillales</taxon>
        <taxon>Staphylococcaceae</taxon>
        <taxon>Staphylococcus</taxon>
    </lineage>
</organism>
<dbReference type="EMBL" id="AEUN01000034">
    <property type="protein sequence ID" value="EHJ08879.1"/>
    <property type="molecule type" value="Genomic_DNA"/>
</dbReference>
<proteinExistence type="predicted"/>
<accession>G5JFY9</accession>
<dbReference type="PATRIC" id="fig|911238.3.peg.326"/>
<feature type="coiled-coil region" evidence="1">
    <location>
        <begin position="66"/>
        <end position="93"/>
    </location>
</feature>
<evidence type="ECO:0000313" key="2">
    <source>
        <dbReference type="EMBL" id="EHJ08879.1"/>
    </source>
</evidence>
<sequence>MTETTYQDPTQKTWNVLFEDSKYKSLLNKVDELLEETQLLYFRKYRVDYIDETQKPKVEALEQEFRAYATNRLADIETRVEQFEKNAETTKVDNPEAELLRRQDFEARISFYNDQEIMDYINNADVQNMSVYELNILKDAYDKKLSEDQQNKVAYAMENLKQGVLYPYTTDEEYNNLTFAYNVIDQTGMANSGVVITPDNEYGGVIIKTLSERYNDALTQAKNKQDSARQQAEFNKQYVYKK</sequence>
<comment type="caution">
    <text evidence="2">The sequence shown here is derived from an EMBL/GenBank/DDBJ whole genome shotgun (WGS) entry which is preliminary data.</text>
</comment>
<dbReference type="Proteomes" id="UP000005413">
    <property type="component" value="Unassembled WGS sequence"/>
</dbReference>
<dbReference type="RefSeq" id="WP_002461987.1">
    <property type="nucleotide sequence ID" value="NZ_AEUN01000034.1"/>
</dbReference>
<evidence type="ECO:0000256" key="1">
    <source>
        <dbReference type="SAM" id="Coils"/>
    </source>
</evidence>
<dbReference type="OrthoDB" id="9949608at2"/>
<name>G5JFY9_9STAP</name>
<evidence type="ECO:0000313" key="3">
    <source>
        <dbReference type="Proteomes" id="UP000005413"/>
    </source>
</evidence>
<protein>
    <submittedName>
        <fullName evidence="2">Uncharacterized protein</fullName>
    </submittedName>
</protein>